<dbReference type="EMBL" id="SNRW01031528">
    <property type="protein sequence ID" value="KAA6357364.1"/>
    <property type="molecule type" value="Genomic_DNA"/>
</dbReference>
<evidence type="ECO:0000313" key="2">
    <source>
        <dbReference type="Proteomes" id="UP000324800"/>
    </source>
</evidence>
<sequence length="241" mass="27902">MLVKDHNNIPHVTSPIIQFVSQSQINKKTIQQEQSESFDQSFPSSSLVLLNNLIIKNEVCKQISNTPNFLISLIKLTKFKFNNDTNKEEDKQSLKIRNESIECLRSIHRWGDEQVQVELVTNGYPRALVIDINTAGGNEYQQDKGIGQGLENIFEFIIKILKGREINPFFKCTALSPQPFLFKSCQEQFEDEGGNEEITAQLVNKCEGYYYNVKDDANRAKEKILHFYVDNSNPRPRWYNY</sequence>
<name>A0A5J4TG17_9EUKA</name>
<gene>
    <name evidence="1" type="ORF">EZS28_047109</name>
</gene>
<dbReference type="AlphaFoldDB" id="A0A5J4TG17"/>
<evidence type="ECO:0000313" key="1">
    <source>
        <dbReference type="EMBL" id="KAA6357364.1"/>
    </source>
</evidence>
<organism evidence="1 2">
    <name type="scientific">Streblomastix strix</name>
    <dbReference type="NCBI Taxonomy" id="222440"/>
    <lineage>
        <taxon>Eukaryota</taxon>
        <taxon>Metamonada</taxon>
        <taxon>Preaxostyla</taxon>
        <taxon>Oxymonadida</taxon>
        <taxon>Streblomastigidae</taxon>
        <taxon>Streblomastix</taxon>
    </lineage>
</organism>
<comment type="caution">
    <text evidence="1">The sequence shown here is derived from an EMBL/GenBank/DDBJ whole genome shotgun (WGS) entry which is preliminary data.</text>
</comment>
<proteinExistence type="predicted"/>
<protein>
    <submittedName>
        <fullName evidence="1">Uncharacterized protein</fullName>
    </submittedName>
</protein>
<reference evidence="1 2" key="1">
    <citation type="submission" date="2019-03" db="EMBL/GenBank/DDBJ databases">
        <title>Single cell metagenomics reveals metabolic interactions within the superorganism composed of flagellate Streblomastix strix and complex community of Bacteroidetes bacteria on its surface.</title>
        <authorList>
            <person name="Treitli S.C."/>
            <person name="Kolisko M."/>
            <person name="Husnik F."/>
            <person name="Keeling P."/>
            <person name="Hampl V."/>
        </authorList>
    </citation>
    <scope>NUCLEOTIDE SEQUENCE [LARGE SCALE GENOMIC DNA]</scope>
    <source>
        <strain evidence="1">ST1C</strain>
    </source>
</reference>
<dbReference type="Proteomes" id="UP000324800">
    <property type="component" value="Unassembled WGS sequence"/>
</dbReference>
<accession>A0A5J4TG17</accession>